<gene>
    <name evidence="5" type="ORF">FG383_08350</name>
</gene>
<dbReference type="Pfam" id="PF13607">
    <property type="entry name" value="Succ_CoA_lig"/>
    <property type="match status" value="1"/>
</dbReference>
<dbReference type="PANTHER" id="PTHR43334:SF1">
    <property type="entry name" value="3-HYDROXYPROPIONATE--COA LIGASE [ADP-FORMING]"/>
    <property type="match status" value="1"/>
</dbReference>
<dbReference type="GO" id="GO:0005524">
    <property type="term" value="F:ATP binding"/>
    <property type="evidence" value="ECO:0007669"/>
    <property type="project" value="UniProtKB-KW"/>
</dbReference>
<feature type="domain" description="CoA-binding" evidence="4">
    <location>
        <begin position="6"/>
        <end position="101"/>
    </location>
</feature>
<dbReference type="PANTHER" id="PTHR43334">
    <property type="entry name" value="ACETATE--COA LIGASE [ADP-FORMING]"/>
    <property type="match status" value="1"/>
</dbReference>
<dbReference type="EMBL" id="VDGG01000014">
    <property type="protein sequence ID" value="TQR15596.1"/>
    <property type="molecule type" value="Genomic_DNA"/>
</dbReference>
<evidence type="ECO:0000313" key="6">
    <source>
        <dbReference type="Proteomes" id="UP000318937"/>
    </source>
</evidence>
<comment type="caution">
    <text evidence="5">The sequence shown here is derived from an EMBL/GenBank/DDBJ whole genome shotgun (WGS) entry which is preliminary data.</text>
</comment>
<dbReference type="OrthoDB" id="9807426at2"/>
<dbReference type="Gene3D" id="3.40.50.720">
    <property type="entry name" value="NAD(P)-binding Rossmann-like Domain"/>
    <property type="match status" value="1"/>
</dbReference>
<dbReference type="InterPro" id="IPR036291">
    <property type="entry name" value="NAD(P)-bd_dom_sf"/>
</dbReference>
<proteinExistence type="predicted"/>
<evidence type="ECO:0000256" key="2">
    <source>
        <dbReference type="ARBA" id="ARBA00022741"/>
    </source>
</evidence>
<keyword evidence="6" id="KW-1185">Reference proteome</keyword>
<dbReference type="SUPFAM" id="SSF56059">
    <property type="entry name" value="Glutathione synthetase ATP-binding domain-like"/>
    <property type="match status" value="1"/>
</dbReference>
<keyword evidence="2" id="KW-0547">Nucleotide-binding</keyword>
<keyword evidence="1 5" id="KW-0436">Ligase</keyword>
<dbReference type="SUPFAM" id="SSF51735">
    <property type="entry name" value="NAD(P)-binding Rossmann-fold domains"/>
    <property type="match status" value="1"/>
</dbReference>
<dbReference type="InterPro" id="IPR016102">
    <property type="entry name" value="Succinyl-CoA_synth-like"/>
</dbReference>
<dbReference type="InterPro" id="IPR032875">
    <property type="entry name" value="Succ_CoA_lig_flav_dom"/>
</dbReference>
<organism evidence="5 6">
    <name type="scientific">Psychrobacillus soli</name>
    <dbReference type="NCBI Taxonomy" id="1543965"/>
    <lineage>
        <taxon>Bacteria</taxon>
        <taxon>Bacillati</taxon>
        <taxon>Bacillota</taxon>
        <taxon>Bacilli</taxon>
        <taxon>Bacillales</taxon>
        <taxon>Bacillaceae</taxon>
        <taxon>Psychrobacillus</taxon>
    </lineage>
</organism>
<protein>
    <submittedName>
        <fullName evidence="5">Acetate--CoA ligase family protein</fullName>
    </submittedName>
</protein>
<evidence type="ECO:0000256" key="3">
    <source>
        <dbReference type="ARBA" id="ARBA00022840"/>
    </source>
</evidence>
<dbReference type="AlphaFoldDB" id="A0A544TDX2"/>
<dbReference type="InterPro" id="IPR051538">
    <property type="entry name" value="Acyl-CoA_Synth/Transferase"/>
</dbReference>
<dbReference type="Proteomes" id="UP000318937">
    <property type="component" value="Unassembled WGS sequence"/>
</dbReference>
<reference evidence="5 6" key="1">
    <citation type="submission" date="2019-05" db="EMBL/GenBank/DDBJ databases">
        <title>Psychrobacillus vulpis sp. nov., a new species isolated from feces of a red fox that inhabits in The Tablas de Daimiel Natural Park, Albacete, Spain.</title>
        <authorList>
            <person name="Rodriguez M."/>
            <person name="Reina J.C."/>
            <person name="Bejar V."/>
            <person name="Llamas I."/>
        </authorList>
    </citation>
    <scope>NUCLEOTIDE SEQUENCE [LARGE SCALE GENOMIC DNA]</scope>
    <source>
        <strain evidence="5 6">NHI-2</strain>
    </source>
</reference>
<dbReference type="InterPro" id="IPR003781">
    <property type="entry name" value="CoA-bd"/>
</dbReference>
<dbReference type="Gene3D" id="3.30.470.20">
    <property type="entry name" value="ATP-grasp fold, B domain"/>
    <property type="match status" value="1"/>
</dbReference>
<dbReference type="RefSeq" id="WP_142606813.1">
    <property type="nucleotide sequence ID" value="NZ_VDGG01000014.1"/>
</dbReference>
<sequence length="681" mass="74665">MDLQSLLNPQSVALIGASNKPGSLGFEMMEMIAEGTFTGKVYPINPKYDEILGMKCFPDLESIGHQVDLVVLSVAAKRVLAQVENIIENKAKSIVIFANCVLEEDLELEEKVVKKCREANIPVMGHNAMGFYNNDIGLRICGFRAPDANIKGNIALISQSGSVFSTIGHNEPQLKFNLQVATGTGHITSLEDYMKYALEQSSTKVIAVYMESVRKPEEFIEALIMSVTKKIPVVIMKVGKSELGAEFAKSHTGGLAGNDDVFQAVFDHYGVIRVDSLQEFANTLSLFSYFPEIPAGGLVAVVDSGGERNLLADDAEYAELDFATLSDNTMSELSQIQEYGQLAANPLDPWGTGIDFERIFTDSLTIMLMDDNAAIGIISQDLRDGYYLSNGCIDALRKSHENTKKPVAFLTNFSGTRRGEATKLVNNIPAPLLVGTKEGLLAIKHYLYYRDFTFSEGNIQEMDDKSNEIIVKGTLSEIDSLFLLEKFGLVINKPYAVESLADIEVIQHELDYPVVLKTAEDGILHKSNVGGVVLNLQNNEELKDAYEKLSNKLGCRAIIAPMVTFESEFILGMKQDANFGPMVVVGAGGILTELINDKFVILPNASRTEIERNIKALKSYPLLTGFRGKELVPIDTFIDTIQKFCHMVETLSAQLGEVDINPVGVKGDKIIALDALIIGNE</sequence>
<accession>A0A544TDX2</accession>
<keyword evidence="3" id="KW-0067">ATP-binding</keyword>
<evidence type="ECO:0000313" key="5">
    <source>
        <dbReference type="EMBL" id="TQR15596.1"/>
    </source>
</evidence>
<evidence type="ECO:0000256" key="1">
    <source>
        <dbReference type="ARBA" id="ARBA00022598"/>
    </source>
</evidence>
<dbReference type="GO" id="GO:0016874">
    <property type="term" value="F:ligase activity"/>
    <property type="evidence" value="ECO:0007669"/>
    <property type="project" value="UniProtKB-KW"/>
</dbReference>
<dbReference type="Pfam" id="PF13549">
    <property type="entry name" value="ATP-grasp_5"/>
    <property type="match status" value="1"/>
</dbReference>
<dbReference type="Gene3D" id="3.40.50.261">
    <property type="entry name" value="Succinyl-CoA synthetase domains"/>
    <property type="match status" value="2"/>
</dbReference>
<dbReference type="SMART" id="SM00881">
    <property type="entry name" value="CoA_binding"/>
    <property type="match status" value="1"/>
</dbReference>
<dbReference type="InterPro" id="IPR013815">
    <property type="entry name" value="ATP_grasp_subdomain_1"/>
</dbReference>
<evidence type="ECO:0000259" key="4">
    <source>
        <dbReference type="SMART" id="SM00881"/>
    </source>
</evidence>
<dbReference type="Pfam" id="PF13380">
    <property type="entry name" value="CoA_binding_2"/>
    <property type="match status" value="1"/>
</dbReference>
<name>A0A544TDX2_9BACI</name>
<dbReference type="SUPFAM" id="SSF52210">
    <property type="entry name" value="Succinyl-CoA synthetase domains"/>
    <property type="match status" value="2"/>
</dbReference>
<dbReference type="Gene3D" id="3.30.1490.20">
    <property type="entry name" value="ATP-grasp fold, A domain"/>
    <property type="match status" value="1"/>
</dbReference>